<dbReference type="EMBL" id="MT418680">
    <property type="protein sequence ID" value="QKF94585.1"/>
    <property type="molecule type" value="Genomic_DNA"/>
</dbReference>
<protein>
    <submittedName>
        <fullName evidence="1">Uncharacterized protein</fullName>
    </submittedName>
</protein>
<proteinExistence type="predicted"/>
<sequence length="154" mass="16613">MCDFALTKRNDLGKAFANIYLLSVPSQGGITQTVPKNATIKFNGHGKLSSVAWLTSDTLTMLKNGTFKIDFIINYTTPANSNAQVALFVNDENVGGAFGSSNILPSGVKQLSGSYTLKLSKDDYIQLKSVGNTFIIRQAGPTNEFLVNLTLTEI</sequence>
<name>A0A7D3QUZ1_9VIRU</name>
<evidence type="ECO:0000313" key="1">
    <source>
        <dbReference type="EMBL" id="QKF94585.1"/>
    </source>
</evidence>
<accession>A0A7D3QUZ1</accession>
<dbReference type="InterPro" id="IPR008983">
    <property type="entry name" value="Tumour_necrosis_fac-like_dom"/>
</dbReference>
<gene>
    <name evidence="1" type="ORF">Fadolivirus_1_1127</name>
</gene>
<reference evidence="1 2" key="1">
    <citation type="submission" date="2020-04" db="EMBL/GenBank/DDBJ databases">
        <title>Advantages and limits of metagenomic assembly and binning of a giant virus.</title>
        <authorList>
            <person name="Schulz F."/>
            <person name="Andreani J."/>
            <person name="Francis R."/>
            <person name="Boudjemaa H."/>
            <person name="Bou Khalil J.Y."/>
            <person name="Lee J."/>
            <person name="La Scola B."/>
            <person name="Woyke T."/>
        </authorList>
    </citation>
    <scope>NUCLEOTIDE SEQUENCE [LARGE SCALE GENOMIC DNA]</scope>
    <source>
        <strain evidence="1 2">FV1/VV64</strain>
    </source>
</reference>
<dbReference type="Gene3D" id="2.60.120.40">
    <property type="match status" value="1"/>
</dbReference>
<dbReference type="Proteomes" id="UP001162001">
    <property type="component" value="Segment"/>
</dbReference>
<organism evidence="1 2">
    <name type="scientific">Fadolivirus FV1/VV64</name>
    <dbReference type="NCBI Taxonomy" id="3070911"/>
    <lineage>
        <taxon>Viruses</taxon>
        <taxon>Varidnaviria</taxon>
        <taxon>Bamfordvirae</taxon>
        <taxon>Nucleocytoviricota</taxon>
        <taxon>Megaviricetes</taxon>
        <taxon>Imitervirales</taxon>
        <taxon>Mimiviridae</taxon>
        <taxon>Klosneuvirinae</taxon>
        <taxon>Fadolivirus</taxon>
        <taxon>Fadolivirus algeromassiliense</taxon>
    </lineage>
</organism>
<evidence type="ECO:0000313" key="2">
    <source>
        <dbReference type="Proteomes" id="UP001162001"/>
    </source>
</evidence>
<keyword evidence="2" id="KW-1185">Reference proteome</keyword>